<reference evidence="8" key="1">
    <citation type="journal article" date="2020" name="mSystems">
        <title>Genome- and Community-Level Interaction Insights into Carbon Utilization and Element Cycling Functions of Hydrothermarchaeota in Hydrothermal Sediment.</title>
        <authorList>
            <person name="Zhou Z."/>
            <person name="Liu Y."/>
            <person name="Xu W."/>
            <person name="Pan J."/>
            <person name="Luo Z.H."/>
            <person name="Li M."/>
        </authorList>
    </citation>
    <scope>NUCLEOTIDE SEQUENCE [LARGE SCALE GENOMIC DNA]</scope>
    <source>
        <strain evidence="8">SpSt-1105</strain>
        <strain evidence="7">SpSt-27</strain>
    </source>
</reference>
<evidence type="ECO:0000313" key="7">
    <source>
        <dbReference type="EMBL" id="HEH30913.1"/>
    </source>
</evidence>
<keyword evidence="3 6" id="KW-0812">Transmembrane</keyword>
<evidence type="ECO:0000256" key="3">
    <source>
        <dbReference type="ARBA" id="ARBA00022692"/>
    </source>
</evidence>
<dbReference type="GO" id="GO:0008324">
    <property type="term" value="F:monoatomic cation transmembrane transporter activity"/>
    <property type="evidence" value="ECO:0007669"/>
    <property type="project" value="InterPro"/>
</dbReference>
<gene>
    <name evidence="8" type="ORF">ENM66_05530</name>
    <name evidence="7" type="ORF">ENP99_02215</name>
</gene>
<dbReference type="GO" id="GO:0005886">
    <property type="term" value="C:plasma membrane"/>
    <property type="evidence" value="ECO:0007669"/>
    <property type="project" value="UniProtKB-SubCell"/>
</dbReference>
<evidence type="ECO:0000256" key="1">
    <source>
        <dbReference type="ARBA" id="ARBA00004651"/>
    </source>
</evidence>
<name>A0A7J3Z7Z2_9CREN</name>
<comment type="caution">
    <text evidence="8">The sequence shown here is derived from an EMBL/GenBank/DDBJ whole genome shotgun (WGS) entry which is preliminary data.</text>
</comment>
<sequence length="171" mass="19113">MGTMSRITRAIPVAILAFVVYIVFTGSTTYFDIVTGVIGAIIVGTIFGSTAVSNARKFIQVHRYFWGLVYALHYFFVAEVQAHLDVIKRIINPKMPINPGIVKVPINVTSDYSILAVANSITNTPGTVVVYVHPSKKYLYVNWIDVKTRDLEGARKSISYVFEKFAKKVFD</sequence>
<feature type="transmembrane region" description="Helical" evidence="6">
    <location>
        <begin position="7"/>
        <end position="24"/>
    </location>
</feature>
<comment type="subcellular location">
    <subcellularLocation>
        <location evidence="1">Cell membrane</location>
        <topology evidence="1">Multi-pass membrane protein</topology>
    </subcellularLocation>
</comment>
<proteinExistence type="predicted"/>
<keyword evidence="5 6" id="KW-0472">Membrane</keyword>
<dbReference type="AlphaFoldDB" id="A0A7J3Z7Z2"/>
<keyword evidence="2" id="KW-1003">Cell membrane</keyword>
<evidence type="ECO:0000256" key="6">
    <source>
        <dbReference type="SAM" id="Phobius"/>
    </source>
</evidence>
<dbReference type="EMBL" id="DSLL01000012">
    <property type="protein sequence ID" value="HEH30913.1"/>
    <property type="molecule type" value="Genomic_DNA"/>
</dbReference>
<evidence type="ECO:0000256" key="5">
    <source>
        <dbReference type="ARBA" id="ARBA00023136"/>
    </source>
</evidence>
<dbReference type="PANTHER" id="PTHR34584:SF1">
    <property type="entry name" value="NA(+)_H(+) ANTIPORTER SUBUNIT E1"/>
    <property type="match status" value="1"/>
</dbReference>
<evidence type="ECO:0000313" key="8">
    <source>
        <dbReference type="EMBL" id="HHQ50791.1"/>
    </source>
</evidence>
<dbReference type="PIRSF" id="PIRSF019239">
    <property type="entry name" value="MrpE"/>
    <property type="match status" value="1"/>
</dbReference>
<keyword evidence="4 6" id="KW-1133">Transmembrane helix</keyword>
<organism evidence="8">
    <name type="scientific">Ignisphaera aggregans</name>
    <dbReference type="NCBI Taxonomy" id="334771"/>
    <lineage>
        <taxon>Archaea</taxon>
        <taxon>Thermoproteota</taxon>
        <taxon>Thermoprotei</taxon>
        <taxon>Desulfurococcales</taxon>
        <taxon>Desulfurococcaceae</taxon>
        <taxon>Ignisphaera</taxon>
    </lineage>
</organism>
<dbReference type="Pfam" id="PF01899">
    <property type="entry name" value="MNHE"/>
    <property type="match status" value="1"/>
</dbReference>
<dbReference type="InterPro" id="IPR002758">
    <property type="entry name" value="Cation_antiport_E"/>
</dbReference>
<dbReference type="EMBL" id="DRYQ01000083">
    <property type="protein sequence ID" value="HHQ50791.1"/>
    <property type="molecule type" value="Genomic_DNA"/>
</dbReference>
<dbReference type="PANTHER" id="PTHR34584">
    <property type="entry name" value="NA(+)/H(+) ANTIPORTER SUBUNIT E1"/>
    <property type="match status" value="1"/>
</dbReference>
<protein>
    <submittedName>
        <fullName evidence="8">Cation:proton antiporter</fullName>
    </submittedName>
</protein>
<evidence type="ECO:0000256" key="4">
    <source>
        <dbReference type="ARBA" id="ARBA00022989"/>
    </source>
</evidence>
<accession>A0A7J3Z7Z2</accession>
<evidence type="ECO:0000256" key="2">
    <source>
        <dbReference type="ARBA" id="ARBA00022475"/>
    </source>
</evidence>
<feature type="transmembrane region" description="Helical" evidence="6">
    <location>
        <begin position="30"/>
        <end position="52"/>
    </location>
</feature>